<dbReference type="RefSeq" id="WP_015457371.1">
    <property type="nucleotide sequence ID" value="NZ_PHHF01000018.1"/>
</dbReference>
<keyword evidence="2" id="KW-0808">Transferase</keyword>
<evidence type="ECO:0000313" key="3">
    <source>
        <dbReference type="Proteomes" id="UP000241206"/>
    </source>
</evidence>
<proteinExistence type="predicted"/>
<evidence type="ECO:0000259" key="1">
    <source>
        <dbReference type="Pfam" id="PF01755"/>
    </source>
</evidence>
<gene>
    <name evidence="2" type="ORF">CV103_03870</name>
</gene>
<protein>
    <submittedName>
        <fullName evidence="2">LPS biosynthesis glycosyltransferase</fullName>
    </submittedName>
</protein>
<dbReference type="Proteomes" id="UP000241206">
    <property type="component" value="Unassembled WGS sequence"/>
</dbReference>
<dbReference type="EMBL" id="PHHF01000018">
    <property type="protein sequence ID" value="PTD26146.1"/>
    <property type="molecule type" value="Genomic_DNA"/>
</dbReference>
<dbReference type="InterPro" id="IPR002654">
    <property type="entry name" value="Glyco_trans_25"/>
</dbReference>
<organism evidence="2 3">
    <name type="scientific">Edaphosphingomonas fennica</name>
    <dbReference type="NCBI Taxonomy" id="114404"/>
    <lineage>
        <taxon>Bacteria</taxon>
        <taxon>Pseudomonadati</taxon>
        <taxon>Pseudomonadota</taxon>
        <taxon>Alphaproteobacteria</taxon>
        <taxon>Sphingomonadales</taxon>
        <taxon>Rhizorhabdaceae</taxon>
        <taxon>Edaphosphingomonas</taxon>
    </lineage>
</organism>
<dbReference type="Pfam" id="PF01755">
    <property type="entry name" value="Glyco_transf_25"/>
    <property type="match status" value="1"/>
</dbReference>
<name>A0A2T4I679_9SPHN</name>
<accession>A0A2T4I679</accession>
<feature type="domain" description="Glycosyl transferase family 25" evidence="1">
    <location>
        <begin position="65"/>
        <end position="115"/>
    </location>
</feature>
<evidence type="ECO:0000313" key="2">
    <source>
        <dbReference type="EMBL" id="PTD26146.1"/>
    </source>
</evidence>
<dbReference type="CDD" id="cd06532">
    <property type="entry name" value="Glyco_transf_25"/>
    <property type="match status" value="1"/>
</dbReference>
<sequence>MAIGERLVREIGPIRVINLPRRTDRRAEVQAELAGLGLALGPATANVPAAIFPAVRPDDAAGFPTIGTRGCFLSHLGVLRQALAEDAESVLILEDDVTFPRDAVARLPAVLDALAAADWTIFYGGYRMPAAPDAAATGIAAIPPATAVVTAHCIAFRRPAIKLLVPYLEAMLARPPGSPEGGPMHVDGAYSWFRAAHPQFRTIATVPEIAHQRASRTDIHDLKLYDRLPIVRDVVQGLRRLRRG</sequence>
<keyword evidence="3" id="KW-1185">Reference proteome</keyword>
<comment type="caution">
    <text evidence="2">The sequence shown here is derived from an EMBL/GenBank/DDBJ whole genome shotgun (WGS) entry which is preliminary data.</text>
</comment>
<dbReference type="AlphaFoldDB" id="A0A2T4I679"/>
<dbReference type="GO" id="GO:0016740">
    <property type="term" value="F:transferase activity"/>
    <property type="evidence" value="ECO:0007669"/>
    <property type="project" value="UniProtKB-KW"/>
</dbReference>
<reference evidence="2 3" key="1">
    <citation type="submission" date="2017-11" db="EMBL/GenBank/DDBJ databases">
        <title>Sphingomonas oleivorans sp. nov., isolated from oil-contaminated soil.</title>
        <authorList>
            <person name="Wang L."/>
            <person name="Chen L."/>
        </authorList>
    </citation>
    <scope>NUCLEOTIDE SEQUENCE [LARGE SCALE GENOMIC DNA]</scope>
    <source>
        <strain evidence="2 3">K101</strain>
    </source>
</reference>